<dbReference type="Proteomes" id="UP000318186">
    <property type="component" value="Unassembled WGS sequence"/>
</dbReference>
<evidence type="ECO:0000313" key="1">
    <source>
        <dbReference type="EMBL" id="TWG04784.1"/>
    </source>
</evidence>
<evidence type="ECO:0008006" key="3">
    <source>
        <dbReference type="Google" id="ProtNLM"/>
    </source>
</evidence>
<dbReference type="EMBL" id="VIWW01000001">
    <property type="protein sequence ID" value="TWG04784.1"/>
    <property type="molecule type" value="Genomic_DNA"/>
</dbReference>
<protein>
    <recommendedName>
        <fullName evidence="3">EamA domain-containing protein</fullName>
    </recommendedName>
</protein>
<dbReference type="AlphaFoldDB" id="A0A561UZM4"/>
<organism evidence="1 2">
    <name type="scientific">Streptomyces brevispora</name>
    <dbReference type="NCBI Taxonomy" id="887462"/>
    <lineage>
        <taxon>Bacteria</taxon>
        <taxon>Bacillati</taxon>
        <taxon>Actinomycetota</taxon>
        <taxon>Actinomycetes</taxon>
        <taxon>Kitasatosporales</taxon>
        <taxon>Streptomycetaceae</taxon>
        <taxon>Streptomyces</taxon>
    </lineage>
</organism>
<evidence type="ECO:0000313" key="2">
    <source>
        <dbReference type="Proteomes" id="UP000318186"/>
    </source>
</evidence>
<accession>A0A561UZM4</accession>
<name>A0A561UZM4_9ACTN</name>
<gene>
    <name evidence="1" type="ORF">FHX80_113256</name>
</gene>
<proteinExistence type="predicted"/>
<sequence length="83" mass="8682">MLGAVVYAPAYLVQHRLIVLRGPVFTAAVQLAVPFTVRLGDWALDTAPAPSLAELLLLAVCCAGIALVTVQASRSVEPAPSDR</sequence>
<comment type="caution">
    <text evidence="1">The sequence shown here is derived from an EMBL/GenBank/DDBJ whole genome shotgun (WGS) entry which is preliminary data.</text>
</comment>
<reference evidence="1 2" key="1">
    <citation type="submission" date="2019-06" db="EMBL/GenBank/DDBJ databases">
        <title>Sequencing the genomes of 1000 actinobacteria strains.</title>
        <authorList>
            <person name="Klenk H.-P."/>
        </authorList>
    </citation>
    <scope>NUCLEOTIDE SEQUENCE [LARGE SCALE GENOMIC DNA]</scope>
    <source>
        <strain evidence="1 2">DSM 42059</strain>
    </source>
</reference>